<dbReference type="AlphaFoldDB" id="A0ABD7WJA2"/>
<dbReference type="EMBL" id="CP118598">
    <property type="protein sequence ID" value="WDY39405.1"/>
    <property type="molecule type" value="Genomic_DNA"/>
</dbReference>
<protein>
    <submittedName>
        <fullName evidence="1">Uncharacterized protein</fullName>
    </submittedName>
</protein>
<accession>A0ABD7WJA2</accession>
<evidence type="ECO:0000313" key="2">
    <source>
        <dbReference type="Proteomes" id="UP001221506"/>
    </source>
</evidence>
<proteinExistence type="predicted"/>
<organism evidence="1 2">
    <name type="scientific">Bifidobacterium longum subsp. longum</name>
    <dbReference type="NCBI Taxonomy" id="1679"/>
    <lineage>
        <taxon>Bacteria</taxon>
        <taxon>Bacillati</taxon>
        <taxon>Actinomycetota</taxon>
        <taxon>Actinomycetes</taxon>
        <taxon>Bifidobacteriales</taxon>
        <taxon>Bifidobacteriaceae</taxon>
        <taxon>Bifidobacterium</taxon>
    </lineage>
</organism>
<reference evidence="1 2" key="1">
    <citation type="submission" date="2023-02" db="EMBL/GenBank/DDBJ databases">
        <authorList>
            <person name="Pan L."/>
        </authorList>
    </citation>
    <scope>NUCLEOTIDE SEQUENCE [LARGE SCALE GENOMIC DNA]</scope>
    <source>
        <strain evidence="1 2">F2</strain>
    </source>
</reference>
<name>A0ABD7WJA2_BIFLL</name>
<dbReference type="Proteomes" id="UP001221506">
    <property type="component" value="Chromosome"/>
</dbReference>
<dbReference type="RefSeq" id="WP_218129747.1">
    <property type="nucleotide sequence ID" value="NZ_CP118598.1"/>
</dbReference>
<gene>
    <name evidence="1" type="ORF">PWA56_05640</name>
</gene>
<sequence length="179" mass="19592">MMEEESVRLAIRLKDDSVWKISNLSGTVIPYKAAAGIVHHGKGLAGRPVEETVLLYRLSNALETTIANADHPLDEDLFDCFKEQLGASKDIPLPDHTNPTEENATDMFMELWNQDRILAAVCANHLLVEGGIGLFGTYPDQLPALESAIGDSKEAAISYIHDNAVELLPGGLTRNRMPQ</sequence>
<evidence type="ECO:0000313" key="1">
    <source>
        <dbReference type="EMBL" id="WDY39405.1"/>
    </source>
</evidence>